<dbReference type="InterPro" id="IPR008271">
    <property type="entry name" value="Ser/Thr_kinase_AS"/>
</dbReference>
<dbReference type="PROSITE" id="PS00108">
    <property type="entry name" value="PROTEIN_KINASE_ST"/>
    <property type="match status" value="1"/>
</dbReference>
<organism evidence="6 7">
    <name type="scientific">Aduncisulcus paluster</name>
    <dbReference type="NCBI Taxonomy" id="2918883"/>
    <lineage>
        <taxon>Eukaryota</taxon>
        <taxon>Metamonada</taxon>
        <taxon>Carpediemonas-like organisms</taxon>
        <taxon>Aduncisulcus</taxon>
    </lineage>
</organism>
<proteinExistence type="predicted"/>
<keyword evidence="2 3" id="KW-0067">ATP-binding</keyword>
<name>A0ABQ5KU05_9EUKA</name>
<evidence type="ECO:0000313" key="7">
    <source>
        <dbReference type="Proteomes" id="UP001057375"/>
    </source>
</evidence>
<dbReference type="InterPro" id="IPR000719">
    <property type="entry name" value="Prot_kinase_dom"/>
</dbReference>
<evidence type="ECO:0000256" key="2">
    <source>
        <dbReference type="ARBA" id="ARBA00022840"/>
    </source>
</evidence>
<dbReference type="PANTHER" id="PTHR44167">
    <property type="entry name" value="OVARIAN-SPECIFIC SERINE/THREONINE-PROTEIN KINASE LOK-RELATED"/>
    <property type="match status" value="1"/>
</dbReference>
<feature type="binding site" evidence="3">
    <location>
        <position position="722"/>
    </location>
    <ligand>
        <name>ATP</name>
        <dbReference type="ChEBI" id="CHEBI:30616"/>
    </ligand>
</feature>
<keyword evidence="7" id="KW-1185">Reference proteome</keyword>
<protein>
    <recommendedName>
        <fullName evidence="5">Protein kinase domain-containing protein</fullName>
    </recommendedName>
</protein>
<dbReference type="EMBL" id="BQXS01011100">
    <property type="protein sequence ID" value="GKT35948.1"/>
    <property type="molecule type" value="Genomic_DNA"/>
</dbReference>
<feature type="domain" description="Protein kinase" evidence="5">
    <location>
        <begin position="689"/>
        <end position="1047"/>
    </location>
</feature>
<feature type="compositionally biased region" description="Basic and acidic residues" evidence="4">
    <location>
        <begin position="898"/>
        <end position="907"/>
    </location>
</feature>
<dbReference type="Pfam" id="PF00069">
    <property type="entry name" value="Pkinase"/>
    <property type="match status" value="1"/>
</dbReference>
<keyword evidence="1 3" id="KW-0547">Nucleotide-binding</keyword>
<evidence type="ECO:0000259" key="5">
    <source>
        <dbReference type="PROSITE" id="PS50011"/>
    </source>
</evidence>
<feature type="compositionally biased region" description="Polar residues" evidence="4">
    <location>
        <begin position="883"/>
        <end position="897"/>
    </location>
</feature>
<comment type="caution">
    <text evidence="6">The sequence shown here is derived from an EMBL/GenBank/DDBJ whole genome shotgun (WGS) entry which is preliminary data.</text>
</comment>
<dbReference type="InterPro" id="IPR011009">
    <property type="entry name" value="Kinase-like_dom_sf"/>
</dbReference>
<evidence type="ECO:0000256" key="4">
    <source>
        <dbReference type="SAM" id="MobiDB-lite"/>
    </source>
</evidence>
<sequence>MSVNKAIKLNEADTYSDPPTKQNPGRLLCFDQDKVEGVDTDLCDGEEFSKLHSFEQISIAFTSEVSMHGIYILANNNDGPPYLDIKFTHSNGKQPTTATYEFESTGTLQSSYYSGRKNYYSPSSNIWHYLPVDLSVVKCEITARGKWRDPSPKTNIEKMFFVREETPKELEFHGMSGTNEDERAHSRSSDVTCSLQKMLKGEGSCKFTHLSLPFSPTVAEMKGAYICIDNLTSPSIIFIFTHSDLVQCEIIGNLCNADSGIFRGYSSISGLFFVREESFREKVNREAISSYSSIITIKSSSGVGTKRYPPIPYSDPTIIPLPIDEISGCDDHWGKQSMYYDKSEDIQGILRGDQDCSRFSHLYFPFSSPISHLKGIHICCDKHFGPISLLLLFDHSDKYKISSMKFSLPQPKNRSEWIFLPIDLTNVVHCEIRPEGTWDARTSRRSYIDGLIFVRAETPKELQDRKDREKFISSAPSISSTIFNRKDRLHPPVALDSPQTLPLNIAESNAYDDSFCKESVQYDKSSIVRGMLRGECCASFSHLSIPFQDKCCPKGVYICFKQNKRIPAFRFVFTHSDGKQTFMKCAVEDLEYKYEWHFFPMDLSDVVLCEIEREWIQDINVSLHFEGILFVEEPLPSPSPSPLLESGEEYLESIRPLILDSSISSRAFSSKSRSKKSGANMSLPAGSTITPQCIIGVGGFGEVILVRVDFKDSTPPLQCALKCIKNQQVSDDNKRFIDMFKKEFSRQCRLYLSGSLKTCVPRPLYTLDLLDGDLKGTFGILMEFCRGGSVIDFAKSWALDLNECDPSEDDDDDLVYDPTKIAALSVDIIECMSNLFKAKKKLIHRDIKPENFLVRFTSPDEYCKVVLGDLGFVEIHDSMSRQSSFQTLRSDDSSSSETPKDGSDPHGRSHRCIVGTLCYNAPESLQHGRYSQASDTWGCILTIWSLFNNMEQPFMSHPQVTCIDPSDEDYNMKLIAALRHLMATKDTLPRLDDSELFLELKTMCDGKFKPVYDNLLAVFEGIMEPDKSERMTIHDARKLTDEIKHFLPRVGGEWECPSIDEYIHRQLVEYEGRTGSDFIKGSMEE</sequence>
<dbReference type="Gene3D" id="1.10.510.10">
    <property type="entry name" value="Transferase(Phosphotransferase) domain 1"/>
    <property type="match status" value="1"/>
</dbReference>
<dbReference type="Proteomes" id="UP001057375">
    <property type="component" value="Unassembled WGS sequence"/>
</dbReference>
<evidence type="ECO:0000256" key="1">
    <source>
        <dbReference type="ARBA" id="ARBA00022741"/>
    </source>
</evidence>
<dbReference type="SMART" id="SM00220">
    <property type="entry name" value="S_TKc"/>
    <property type="match status" value="1"/>
</dbReference>
<dbReference type="InterPro" id="IPR017441">
    <property type="entry name" value="Protein_kinase_ATP_BS"/>
</dbReference>
<gene>
    <name evidence="6" type="ORF">ADUPG1_009004</name>
</gene>
<dbReference type="PANTHER" id="PTHR44167:SF30">
    <property type="entry name" value="PHOSPHORYLASE KINASE"/>
    <property type="match status" value="1"/>
</dbReference>
<reference evidence="6" key="1">
    <citation type="submission" date="2022-03" db="EMBL/GenBank/DDBJ databases">
        <title>Draft genome sequence of Aduncisulcus paluster, a free-living microaerophilic Fornicata.</title>
        <authorList>
            <person name="Yuyama I."/>
            <person name="Kume K."/>
            <person name="Tamura T."/>
            <person name="Inagaki Y."/>
            <person name="Hashimoto T."/>
        </authorList>
    </citation>
    <scope>NUCLEOTIDE SEQUENCE</scope>
    <source>
        <strain evidence="6">NY0171</strain>
    </source>
</reference>
<feature type="region of interest" description="Disordered" evidence="4">
    <location>
        <begin position="883"/>
        <end position="908"/>
    </location>
</feature>
<evidence type="ECO:0000256" key="3">
    <source>
        <dbReference type="PROSITE-ProRule" id="PRU10141"/>
    </source>
</evidence>
<accession>A0ABQ5KU05</accession>
<dbReference type="PROSITE" id="PS50011">
    <property type="entry name" value="PROTEIN_KINASE_DOM"/>
    <property type="match status" value="1"/>
</dbReference>
<dbReference type="PROSITE" id="PS00107">
    <property type="entry name" value="PROTEIN_KINASE_ATP"/>
    <property type="match status" value="1"/>
</dbReference>
<evidence type="ECO:0000313" key="6">
    <source>
        <dbReference type="EMBL" id="GKT35948.1"/>
    </source>
</evidence>
<dbReference type="SUPFAM" id="SSF56112">
    <property type="entry name" value="Protein kinase-like (PK-like)"/>
    <property type="match status" value="1"/>
</dbReference>